<evidence type="ECO:0000256" key="1">
    <source>
        <dbReference type="SAM" id="Coils"/>
    </source>
</evidence>
<reference evidence="3 4" key="1">
    <citation type="submission" date="2024-01" db="EMBL/GenBank/DDBJ databases">
        <title>The genomes of 5 underutilized Papilionoideae crops provide insights into root nodulation and disease resistanc.</title>
        <authorList>
            <person name="Jiang F."/>
        </authorList>
    </citation>
    <scope>NUCLEOTIDE SEQUENCE [LARGE SCALE GENOMIC DNA]</scope>
    <source>
        <strain evidence="3">JINMINGXINNONG_FW02</strain>
        <tissue evidence="3">Leaves</tissue>
    </source>
</reference>
<keyword evidence="4" id="KW-1185">Reference proteome</keyword>
<sequence>MSPRHTPMTENSWARVSILRHSHLGQGCVIQFQPAQEEQSDRRRDLLGSSRLTLIGESSTRIKKLEDQMQNLSKQKLDVEEVLSSTKNKMESLEVDNDLLRMKLAGISASKKETEESLGRLQGKLEQSKGCEEALKDH</sequence>
<feature type="region of interest" description="Disordered" evidence="2">
    <location>
        <begin position="111"/>
        <end position="138"/>
    </location>
</feature>
<accession>A0AAN9N0L4</accession>
<comment type="caution">
    <text evidence="3">The sequence shown here is derived from an EMBL/GenBank/DDBJ whole genome shotgun (WGS) entry which is preliminary data.</text>
</comment>
<evidence type="ECO:0000313" key="4">
    <source>
        <dbReference type="Proteomes" id="UP001374584"/>
    </source>
</evidence>
<gene>
    <name evidence="3" type="ORF">VNO80_13231</name>
</gene>
<evidence type="ECO:0000313" key="3">
    <source>
        <dbReference type="EMBL" id="KAK7364510.1"/>
    </source>
</evidence>
<dbReference type="EMBL" id="JAYMYR010000005">
    <property type="protein sequence ID" value="KAK7364510.1"/>
    <property type="molecule type" value="Genomic_DNA"/>
</dbReference>
<dbReference type="Proteomes" id="UP001374584">
    <property type="component" value="Unassembled WGS sequence"/>
</dbReference>
<evidence type="ECO:0000256" key="2">
    <source>
        <dbReference type="SAM" id="MobiDB-lite"/>
    </source>
</evidence>
<protein>
    <submittedName>
        <fullName evidence="3">Uncharacterized protein</fullName>
    </submittedName>
</protein>
<keyword evidence="1" id="KW-0175">Coiled coil</keyword>
<organism evidence="3 4">
    <name type="scientific">Phaseolus coccineus</name>
    <name type="common">Scarlet runner bean</name>
    <name type="synonym">Phaseolus multiflorus</name>
    <dbReference type="NCBI Taxonomy" id="3886"/>
    <lineage>
        <taxon>Eukaryota</taxon>
        <taxon>Viridiplantae</taxon>
        <taxon>Streptophyta</taxon>
        <taxon>Embryophyta</taxon>
        <taxon>Tracheophyta</taxon>
        <taxon>Spermatophyta</taxon>
        <taxon>Magnoliopsida</taxon>
        <taxon>eudicotyledons</taxon>
        <taxon>Gunneridae</taxon>
        <taxon>Pentapetalae</taxon>
        <taxon>rosids</taxon>
        <taxon>fabids</taxon>
        <taxon>Fabales</taxon>
        <taxon>Fabaceae</taxon>
        <taxon>Papilionoideae</taxon>
        <taxon>50 kb inversion clade</taxon>
        <taxon>NPAAA clade</taxon>
        <taxon>indigoferoid/millettioid clade</taxon>
        <taxon>Phaseoleae</taxon>
        <taxon>Phaseolus</taxon>
    </lineage>
</organism>
<proteinExistence type="predicted"/>
<feature type="compositionally biased region" description="Basic and acidic residues" evidence="2">
    <location>
        <begin position="126"/>
        <end position="138"/>
    </location>
</feature>
<name>A0AAN9N0L4_PHACN</name>
<feature type="coiled-coil region" evidence="1">
    <location>
        <begin position="55"/>
        <end position="103"/>
    </location>
</feature>
<dbReference type="AlphaFoldDB" id="A0AAN9N0L4"/>